<evidence type="ECO:0000256" key="1">
    <source>
        <dbReference type="SAM" id="MobiDB-lite"/>
    </source>
</evidence>
<dbReference type="GO" id="GO:0016791">
    <property type="term" value="F:phosphatase activity"/>
    <property type="evidence" value="ECO:0007669"/>
    <property type="project" value="TreeGrafter"/>
</dbReference>
<dbReference type="Gene3D" id="3.60.21.10">
    <property type="match status" value="1"/>
</dbReference>
<dbReference type="InterPro" id="IPR029052">
    <property type="entry name" value="Metallo-depent_PP-like"/>
</dbReference>
<evidence type="ECO:0000256" key="2">
    <source>
        <dbReference type="SAM" id="Phobius"/>
    </source>
</evidence>
<dbReference type="InterPro" id="IPR006186">
    <property type="entry name" value="Ser/Thr-sp_prot-phosphatase"/>
</dbReference>
<dbReference type="SMR" id="C4QVP4"/>
<gene>
    <name evidence="4" type="ordered locus">PAS_chr1-3_0253</name>
</gene>
<proteinExistence type="predicted"/>
<reference evidence="4 5" key="1">
    <citation type="journal article" date="2009" name="Nat. Biotechnol.">
        <title>Genome sequence of the recombinant protein production host Pichia pastoris.</title>
        <authorList>
            <person name="De Schutter K."/>
            <person name="Lin Y.C."/>
            <person name="Tiels P."/>
            <person name="Van Hecke A."/>
            <person name="Glinka S."/>
            <person name="Weber-Lehmann J."/>
            <person name="Rouze P."/>
            <person name="Van de Peer Y."/>
            <person name="Callewaert N."/>
        </authorList>
    </citation>
    <scope>NUCLEOTIDE SEQUENCE [LARGE SCALE GENOMIC DNA]</scope>
    <source>
        <strain evidence="5">GS115 / ATCC 20864</strain>
    </source>
</reference>
<dbReference type="RefSeq" id="XP_002489598.1">
    <property type="nucleotide sequence ID" value="XM_002489553.1"/>
</dbReference>
<dbReference type="PRINTS" id="PR00114">
    <property type="entry name" value="STPHPHTASE"/>
</dbReference>
<feature type="compositionally biased region" description="Basic and acidic residues" evidence="1">
    <location>
        <begin position="10"/>
        <end position="23"/>
    </location>
</feature>
<dbReference type="FunCoup" id="C4QVP4">
    <property type="interactions" value="45"/>
</dbReference>
<dbReference type="HOGENOM" id="CLU_023125_0_1_1"/>
<organism evidence="4 5">
    <name type="scientific">Komagataella phaffii (strain GS115 / ATCC 20864)</name>
    <name type="common">Yeast</name>
    <name type="synonym">Pichia pastoris</name>
    <dbReference type="NCBI Taxonomy" id="644223"/>
    <lineage>
        <taxon>Eukaryota</taxon>
        <taxon>Fungi</taxon>
        <taxon>Dikarya</taxon>
        <taxon>Ascomycota</taxon>
        <taxon>Saccharomycotina</taxon>
        <taxon>Pichiomycetes</taxon>
        <taxon>Pichiales</taxon>
        <taxon>Pichiaceae</taxon>
        <taxon>Komagataella</taxon>
    </lineage>
</organism>
<evidence type="ECO:0000313" key="4">
    <source>
        <dbReference type="EMBL" id="CAY67317.1"/>
    </source>
</evidence>
<dbReference type="Pfam" id="PF00149">
    <property type="entry name" value="Metallophos"/>
    <property type="match status" value="1"/>
</dbReference>
<dbReference type="GeneID" id="8196485"/>
<keyword evidence="2" id="KW-1133">Transmembrane helix</keyword>
<dbReference type="PANTHER" id="PTHR42850:SF4">
    <property type="entry name" value="ZINC-DEPENDENT ENDOPOLYPHOSPHATASE"/>
    <property type="match status" value="1"/>
</dbReference>
<dbReference type="eggNOG" id="KOG0371">
    <property type="taxonomic scope" value="Eukaryota"/>
</dbReference>
<keyword evidence="2" id="KW-0472">Membrane</keyword>
<accession>C4QVP4</accession>
<name>C4QVP4_KOMPG</name>
<feature type="domain" description="Calcineurin-like phosphoesterase" evidence="3">
    <location>
        <begin position="85"/>
        <end position="182"/>
    </location>
</feature>
<dbReference type="STRING" id="644223.C4QVP4"/>
<dbReference type="AlphaFoldDB" id="C4QVP4"/>
<feature type="region of interest" description="Disordered" evidence="1">
    <location>
        <begin position="1"/>
        <end position="23"/>
    </location>
</feature>
<dbReference type="Proteomes" id="UP000000314">
    <property type="component" value="Chromosome 1"/>
</dbReference>
<feature type="transmembrane region" description="Helical" evidence="2">
    <location>
        <begin position="34"/>
        <end position="54"/>
    </location>
</feature>
<keyword evidence="2" id="KW-0812">Transmembrane</keyword>
<evidence type="ECO:0000313" key="5">
    <source>
        <dbReference type="Proteomes" id="UP000000314"/>
    </source>
</evidence>
<dbReference type="SUPFAM" id="SSF56300">
    <property type="entry name" value="Metallo-dependent phosphatases"/>
    <property type="match status" value="1"/>
</dbReference>
<dbReference type="OrthoDB" id="10267127at2759"/>
<dbReference type="InterPro" id="IPR004843">
    <property type="entry name" value="Calcineurin-like_PHP"/>
</dbReference>
<sequence length="357" mass="40686">MSKASPETTHLLHHDPYDKTERSAAQKSSWKNTLYIIFATVVSVPLLYLFLVYLPNLAPESVSELPIIRKVDKLDFSNQLEVPRRLILIGDVHGSLKPLKKLLRKLDYNPKGSTDTVLLLGDFISKGPQSVEVVDLAIKNKFQCILGNHEISVLQRYNQFHGLSGLKYRNNESDIENYDLQSGQLYPLDDEMRLAKQLYPRHIEYMGTCPFIYDLGPVPRYNRKHTNYKETVDGVAVHAGLNWNVHELYDQDVTEVTEMRAMLPPDFSKATDDKSIPGSVGWAKIWNHWQNNITDSDDFDGLKNRKVYYGHHASRGLNVRPYTMGIDTACVKGDRLTAVVITYHKGKIREKLVSVGC</sequence>
<keyword evidence="5" id="KW-1185">Reference proteome</keyword>
<dbReference type="GO" id="GO:0006798">
    <property type="term" value="P:polyphosphate catabolic process"/>
    <property type="evidence" value="ECO:0007669"/>
    <property type="project" value="TreeGrafter"/>
</dbReference>
<dbReference type="PANTHER" id="PTHR42850">
    <property type="entry name" value="METALLOPHOSPHOESTERASE"/>
    <property type="match status" value="1"/>
</dbReference>
<dbReference type="KEGG" id="ppa:PAS_chr1-3_0253"/>
<dbReference type="EMBL" id="FN392319">
    <property type="protein sequence ID" value="CAY67317.1"/>
    <property type="molecule type" value="Genomic_DNA"/>
</dbReference>
<dbReference type="OMA" id="WLDTCPV"/>
<dbReference type="InParanoid" id="C4QVP4"/>
<dbReference type="InterPro" id="IPR050126">
    <property type="entry name" value="Ap4A_hydrolase"/>
</dbReference>
<protein>
    <recommendedName>
        <fullName evidence="3">Calcineurin-like phosphoesterase domain-containing protein</fullName>
    </recommendedName>
</protein>
<dbReference type="GO" id="GO:0000298">
    <property type="term" value="F:endopolyphosphatase activity"/>
    <property type="evidence" value="ECO:0007669"/>
    <property type="project" value="TreeGrafter"/>
</dbReference>
<evidence type="ECO:0000259" key="3">
    <source>
        <dbReference type="Pfam" id="PF00149"/>
    </source>
</evidence>
<dbReference type="GO" id="GO:0005737">
    <property type="term" value="C:cytoplasm"/>
    <property type="evidence" value="ECO:0007669"/>
    <property type="project" value="TreeGrafter"/>
</dbReference>